<accession>A0A8X7TI81</accession>
<dbReference type="OrthoDB" id="7763451at2759"/>
<dbReference type="EMBL" id="JAAMPC010001202">
    <property type="protein sequence ID" value="KAG2241206.1"/>
    <property type="molecule type" value="Genomic_DNA"/>
</dbReference>
<evidence type="ECO:0000313" key="1">
    <source>
        <dbReference type="EMBL" id="KAG2241206.1"/>
    </source>
</evidence>
<gene>
    <name evidence="1" type="ORF">Bca52824_096810</name>
</gene>
<organism evidence="1 2">
    <name type="scientific">Brassica carinata</name>
    <name type="common">Ethiopian mustard</name>
    <name type="synonym">Abyssinian cabbage</name>
    <dbReference type="NCBI Taxonomy" id="52824"/>
    <lineage>
        <taxon>Eukaryota</taxon>
        <taxon>Viridiplantae</taxon>
        <taxon>Streptophyta</taxon>
        <taxon>Embryophyta</taxon>
        <taxon>Tracheophyta</taxon>
        <taxon>Spermatophyta</taxon>
        <taxon>Magnoliopsida</taxon>
        <taxon>eudicotyledons</taxon>
        <taxon>Gunneridae</taxon>
        <taxon>Pentapetalae</taxon>
        <taxon>rosids</taxon>
        <taxon>malvids</taxon>
        <taxon>Brassicales</taxon>
        <taxon>Brassicaceae</taxon>
        <taxon>Brassiceae</taxon>
        <taxon>Brassica</taxon>
    </lineage>
</organism>
<evidence type="ECO:0000313" key="2">
    <source>
        <dbReference type="Proteomes" id="UP000886595"/>
    </source>
</evidence>
<keyword evidence="2" id="KW-1185">Reference proteome</keyword>
<dbReference type="Proteomes" id="UP000886595">
    <property type="component" value="Unassembled WGS sequence"/>
</dbReference>
<sequence>MNLDDRGGKAWSRGGDGENVAWLFLGVANTSIILHDDEFLKYLKDHQENFRSVFTESPPPPRLRHNPTDHFSVSHSMSRSVCVFVLVTGSLRMCVAEIQEG</sequence>
<comment type="caution">
    <text evidence="1">The sequence shown here is derived from an EMBL/GenBank/DDBJ whole genome shotgun (WGS) entry which is preliminary data.</text>
</comment>
<dbReference type="AlphaFoldDB" id="A0A8X7TI81"/>
<name>A0A8X7TI81_BRACI</name>
<reference evidence="1 2" key="1">
    <citation type="submission" date="2020-02" db="EMBL/GenBank/DDBJ databases">
        <authorList>
            <person name="Ma Q."/>
            <person name="Huang Y."/>
            <person name="Song X."/>
            <person name="Pei D."/>
        </authorList>
    </citation>
    <scope>NUCLEOTIDE SEQUENCE [LARGE SCALE GENOMIC DNA]</scope>
    <source>
        <strain evidence="1">Sxm20200214</strain>
        <tissue evidence="1">Leaf</tissue>
    </source>
</reference>
<proteinExistence type="predicted"/>
<protein>
    <submittedName>
        <fullName evidence="1">Uncharacterized protein</fullName>
    </submittedName>
</protein>